<feature type="domain" description="Xylanolytic transcriptional activator regulatory" evidence="4">
    <location>
        <begin position="290"/>
        <end position="364"/>
    </location>
</feature>
<dbReference type="PANTHER" id="PTHR46910:SF11">
    <property type="entry name" value="ZN(2)-C6 FUNGAL-TYPE DOMAIN-CONTAINING PROTEIN"/>
    <property type="match status" value="1"/>
</dbReference>
<dbReference type="PANTHER" id="PTHR46910">
    <property type="entry name" value="TRANSCRIPTION FACTOR PDR1"/>
    <property type="match status" value="1"/>
</dbReference>
<gene>
    <name evidence="5" type="ORF">PRZ48_014574</name>
</gene>
<protein>
    <recommendedName>
        <fullName evidence="4">Xylanolytic transcriptional activator regulatory domain-containing protein</fullName>
    </recommendedName>
</protein>
<feature type="signal peptide" evidence="3">
    <location>
        <begin position="1"/>
        <end position="17"/>
    </location>
</feature>
<organism evidence="5 6">
    <name type="scientific">Zasmidium cellare</name>
    <name type="common">Wine cellar mold</name>
    <name type="synonym">Racodium cellare</name>
    <dbReference type="NCBI Taxonomy" id="395010"/>
    <lineage>
        <taxon>Eukaryota</taxon>
        <taxon>Fungi</taxon>
        <taxon>Dikarya</taxon>
        <taxon>Ascomycota</taxon>
        <taxon>Pezizomycotina</taxon>
        <taxon>Dothideomycetes</taxon>
        <taxon>Dothideomycetidae</taxon>
        <taxon>Mycosphaerellales</taxon>
        <taxon>Mycosphaerellaceae</taxon>
        <taxon>Zasmidium</taxon>
    </lineage>
</organism>
<accession>A0ABR0DZB0</accession>
<sequence>MFSIFAIVLLFVTFALAADQVPDVANALLRQHRPMTTFKPCRDRSCEYTFTQQRGPKRKHGDVDSDDKESLRRIYGGQPTSGNENLSLADKVATLEQMVIQLMPNNDASEPSPVVHGDQEASDIFQPPTIPERNLTLSSQLAVLSNAPASSPPQPQARVAISLPDPMTLWSLLKQSFECTAICYALVDPVEMEDSIRDTLLQLGYSHACREILVDAAHLPLIAVLMHTLAIGKALEVDAGDNDRPGWSFYSQGCLLAHRIAYSGELGLPLVHIHILSAIYLILVELLRSSSLAVVSAYQFATMMKLNHQSEWPSHLSDKERTERKRLWWILYYLNRRLAQKSGLPFHIRDVDIAVEDFAAPSDQQIAAGSLKQSSDPWLQALISLGRLYGLVWDGFFAAGAKNLANEEEIEVFDTRAANLLKRLPPELQWRLDFLGTAHAQGLSDFDLFRSLMLVTNVNLLRALRAMEVMDAHLAFISAFPFTRLLGYFSIVAIVESMFHVIPALDEPSCADVHASLEDSLRTAYDVVQRVAKRHHVARHALSALERVGALSKVNDYKDSSSAGNQPPEIKAQQGNEILGDSVATHGATIDEFPTVAPGCSSLFADIPYLALSATELNRTMDTNWPNSDDEWQAWFTTHSMP</sequence>
<reference evidence="5 6" key="1">
    <citation type="journal article" date="2023" name="G3 (Bethesda)">
        <title>A chromosome-level genome assembly of Zasmidium syzygii isolated from banana leaves.</title>
        <authorList>
            <person name="van Westerhoven A.C."/>
            <person name="Mehrabi R."/>
            <person name="Talebi R."/>
            <person name="Steentjes M.B.F."/>
            <person name="Corcolon B."/>
            <person name="Chong P.A."/>
            <person name="Kema G.H.J."/>
            <person name="Seidl M.F."/>
        </authorList>
    </citation>
    <scope>NUCLEOTIDE SEQUENCE [LARGE SCALE GENOMIC DNA]</scope>
    <source>
        <strain evidence="5 6">P124</strain>
    </source>
</reference>
<dbReference type="SMART" id="SM00906">
    <property type="entry name" value="Fungal_trans"/>
    <property type="match status" value="1"/>
</dbReference>
<proteinExistence type="predicted"/>
<keyword evidence="3" id="KW-0732">Signal</keyword>
<keyword evidence="6" id="KW-1185">Reference proteome</keyword>
<evidence type="ECO:0000256" key="2">
    <source>
        <dbReference type="SAM" id="MobiDB-lite"/>
    </source>
</evidence>
<feature type="region of interest" description="Disordered" evidence="2">
    <location>
        <begin position="49"/>
        <end position="69"/>
    </location>
</feature>
<comment type="caution">
    <text evidence="5">The sequence shown here is derived from an EMBL/GenBank/DDBJ whole genome shotgun (WGS) entry which is preliminary data.</text>
</comment>
<evidence type="ECO:0000259" key="4">
    <source>
        <dbReference type="SMART" id="SM00906"/>
    </source>
</evidence>
<name>A0ABR0DZB0_ZASCE</name>
<dbReference type="CDD" id="cd12148">
    <property type="entry name" value="fungal_TF_MHR"/>
    <property type="match status" value="1"/>
</dbReference>
<dbReference type="InterPro" id="IPR007219">
    <property type="entry name" value="XnlR_reg_dom"/>
</dbReference>
<evidence type="ECO:0000313" key="5">
    <source>
        <dbReference type="EMBL" id="KAK4494276.1"/>
    </source>
</evidence>
<dbReference type="InterPro" id="IPR050987">
    <property type="entry name" value="AtrR-like"/>
</dbReference>
<evidence type="ECO:0000256" key="1">
    <source>
        <dbReference type="ARBA" id="ARBA00023242"/>
    </source>
</evidence>
<dbReference type="Proteomes" id="UP001305779">
    <property type="component" value="Unassembled WGS sequence"/>
</dbReference>
<dbReference type="Pfam" id="PF04082">
    <property type="entry name" value="Fungal_trans"/>
    <property type="match status" value="1"/>
</dbReference>
<keyword evidence="1" id="KW-0539">Nucleus</keyword>
<evidence type="ECO:0000256" key="3">
    <source>
        <dbReference type="SAM" id="SignalP"/>
    </source>
</evidence>
<feature type="chain" id="PRO_5046183685" description="Xylanolytic transcriptional activator regulatory domain-containing protein" evidence="3">
    <location>
        <begin position="18"/>
        <end position="642"/>
    </location>
</feature>
<dbReference type="EMBL" id="JAXOVC010000014">
    <property type="protein sequence ID" value="KAK4494276.1"/>
    <property type="molecule type" value="Genomic_DNA"/>
</dbReference>
<evidence type="ECO:0000313" key="6">
    <source>
        <dbReference type="Proteomes" id="UP001305779"/>
    </source>
</evidence>